<feature type="compositionally biased region" description="Low complexity" evidence="1">
    <location>
        <begin position="85"/>
        <end position="95"/>
    </location>
</feature>
<evidence type="ECO:0000256" key="1">
    <source>
        <dbReference type="SAM" id="MobiDB-lite"/>
    </source>
</evidence>
<feature type="transmembrane region" description="Helical" evidence="2">
    <location>
        <begin position="12"/>
        <end position="36"/>
    </location>
</feature>
<sequence length="105" mass="12032">MENSFLMLHYFYLIIFQAKCAVGTKVCGVGAFSFFLKHAVYHYIKKKKGGKNPYKRTLNRQPNELQTHTPDEKSTRSRPQPRVKPPLAARPLAPADLHRYNSSLA</sequence>
<accession>A0A1D6JSI7</accession>
<keyword evidence="2" id="KW-0812">Transmembrane</keyword>
<evidence type="ECO:0000313" key="3">
    <source>
        <dbReference type="EMBL" id="ONL94883.1"/>
    </source>
</evidence>
<feature type="compositionally biased region" description="Basic residues" evidence="1">
    <location>
        <begin position="47"/>
        <end position="58"/>
    </location>
</feature>
<dbReference type="GO" id="GO:0016787">
    <property type="term" value="F:hydrolase activity"/>
    <property type="evidence" value="ECO:0007669"/>
    <property type="project" value="UniProtKB-KW"/>
</dbReference>
<proteinExistence type="predicted"/>
<dbReference type="EMBL" id="CM007647">
    <property type="protein sequence ID" value="ONL94883.1"/>
    <property type="molecule type" value="Genomic_DNA"/>
</dbReference>
<feature type="region of interest" description="Disordered" evidence="1">
    <location>
        <begin position="47"/>
        <end position="105"/>
    </location>
</feature>
<keyword evidence="3" id="KW-0378">Hydrolase</keyword>
<protein>
    <submittedName>
        <fullName evidence="3">Ubiquitin carboxyl-terminal hydrolase 26</fullName>
    </submittedName>
</protein>
<organism evidence="3">
    <name type="scientific">Zea mays</name>
    <name type="common">Maize</name>
    <dbReference type="NCBI Taxonomy" id="4577"/>
    <lineage>
        <taxon>Eukaryota</taxon>
        <taxon>Viridiplantae</taxon>
        <taxon>Streptophyta</taxon>
        <taxon>Embryophyta</taxon>
        <taxon>Tracheophyta</taxon>
        <taxon>Spermatophyta</taxon>
        <taxon>Magnoliopsida</taxon>
        <taxon>Liliopsida</taxon>
        <taxon>Poales</taxon>
        <taxon>Poaceae</taxon>
        <taxon>PACMAD clade</taxon>
        <taxon>Panicoideae</taxon>
        <taxon>Andropogonodae</taxon>
        <taxon>Andropogoneae</taxon>
        <taxon>Tripsacinae</taxon>
        <taxon>Zea</taxon>
    </lineage>
</organism>
<evidence type="ECO:0000256" key="2">
    <source>
        <dbReference type="SAM" id="Phobius"/>
    </source>
</evidence>
<feature type="compositionally biased region" description="Polar residues" evidence="1">
    <location>
        <begin position="59"/>
        <end position="68"/>
    </location>
</feature>
<name>A0A1D6JSI7_MAIZE</name>
<gene>
    <name evidence="3" type="ORF">ZEAMMB73_Zm00001d028177</name>
</gene>
<keyword evidence="2" id="KW-0472">Membrane</keyword>
<dbReference type="AlphaFoldDB" id="A0A1D6JSI7"/>
<keyword evidence="2" id="KW-1133">Transmembrane helix</keyword>
<reference evidence="3" key="1">
    <citation type="submission" date="2015-12" db="EMBL/GenBank/DDBJ databases">
        <title>Update maize B73 reference genome by single molecule sequencing technologies.</title>
        <authorList>
            <consortium name="Maize Genome Sequencing Project"/>
            <person name="Ware D."/>
        </authorList>
    </citation>
    <scope>NUCLEOTIDE SEQUENCE [LARGE SCALE GENOMIC DNA]</scope>
    <source>
        <tissue evidence="3">Seedling</tissue>
    </source>
</reference>